<feature type="transmembrane region" description="Helical" evidence="11">
    <location>
        <begin position="225"/>
        <end position="252"/>
    </location>
</feature>
<dbReference type="GO" id="GO:0019706">
    <property type="term" value="F:protein-cysteine S-palmitoyltransferase activity"/>
    <property type="evidence" value="ECO:0007669"/>
    <property type="project" value="UniProtKB-EC"/>
</dbReference>
<sequence>MAKRVYQVWKGKNIFIFNGRLVFGPDARSLIVTLSLIIVPIVIFCTNVARNLLHELSANIEGYAILVVAVVLTIYVLVLLFLTSSRDPGFVPRNSQPPDEEIGYDSSTSIEVGGRQTPARRLPRTREVIVNGVTIRVKYCETCMLYRPPRCSHCTTCNNCVERFDHHCPWVGQCIGMRNYRYFFMFISSSTVLCIFVIAMSALNIKFLMDDYGSIWKAMKESPVSMILMAYCFIFLWFVGGLTCFHLFLIGINQTTYERCRYRGVDRPYNQGCLKNFTEIFCTKIKPSRNNFRAHVNENERRPSFGLTSDGELAQLSDLYGSRREKVEDDREIGGNLLKISQRPEVEDV</sequence>
<dbReference type="PANTHER" id="PTHR22883">
    <property type="entry name" value="ZINC FINGER DHHC DOMAIN CONTAINING PROTEIN"/>
    <property type="match status" value="1"/>
</dbReference>
<keyword evidence="5 11" id="KW-1133">Transmembrane helix</keyword>
<evidence type="ECO:0000256" key="5">
    <source>
        <dbReference type="ARBA" id="ARBA00022989"/>
    </source>
</evidence>
<evidence type="ECO:0000256" key="10">
    <source>
        <dbReference type="ARBA" id="ARBA00048048"/>
    </source>
</evidence>
<keyword evidence="9 11" id="KW-0012">Acyltransferase</keyword>
<keyword evidence="6 11" id="KW-0472">Membrane</keyword>
<name>A0AAV5KKW1_9ROSI</name>
<comment type="domain">
    <text evidence="11">The DHHC domain is required for palmitoyltransferase activity.</text>
</comment>
<dbReference type="InterPro" id="IPR001594">
    <property type="entry name" value="Palmitoyltrfase_DHHC"/>
</dbReference>
<dbReference type="GO" id="GO:0006612">
    <property type="term" value="P:protein targeting to membrane"/>
    <property type="evidence" value="ECO:0007669"/>
    <property type="project" value="TreeGrafter"/>
</dbReference>
<dbReference type="PANTHER" id="PTHR22883:SF43">
    <property type="entry name" value="PALMITOYLTRANSFERASE APP"/>
    <property type="match status" value="1"/>
</dbReference>
<proteinExistence type="inferred from homology"/>
<dbReference type="AlphaFoldDB" id="A0AAV5KKW1"/>
<evidence type="ECO:0000256" key="8">
    <source>
        <dbReference type="ARBA" id="ARBA00023288"/>
    </source>
</evidence>
<dbReference type="GO" id="GO:0005783">
    <property type="term" value="C:endoplasmic reticulum"/>
    <property type="evidence" value="ECO:0007669"/>
    <property type="project" value="TreeGrafter"/>
</dbReference>
<dbReference type="GO" id="GO:0005794">
    <property type="term" value="C:Golgi apparatus"/>
    <property type="evidence" value="ECO:0007669"/>
    <property type="project" value="TreeGrafter"/>
</dbReference>
<evidence type="ECO:0000256" key="9">
    <source>
        <dbReference type="ARBA" id="ARBA00023315"/>
    </source>
</evidence>
<dbReference type="Pfam" id="PF01529">
    <property type="entry name" value="DHHC"/>
    <property type="match status" value="1"/>
</dbReference>
<feature type="domain" description="Palmitoyltransferase DHHC" evidence="13">
    <location>
        <begin position="136"/>
        <end position="261"/>
    </location>
</feature>
<evidence type="ECO:0000256" key="2">
    <source>
        <dbReference type="ARBA" id="ARBA00008574"/>
    </source>
</evidence>
<comment type="subcellular location">
    <subcellularLocation>
        <location evidence="1">Endomembrane system</location>
        <topology evidence="1">Multi-pass membrane protein</topology>
    </subcellularLocation>
</comment>
<feature type="transmembrane region" description="Helical" evidence="11">
    <location>
        <begin position="62"/>
        <end position="83"/>
    </location>
</feature>
<evidence type="ECO:0000256" key="12">
    <source>
        <dbReference type="SAM" id="MobiDB-lite"/>
    </source>
</evidence>
<evidence type="ECO:0000256" key="11">
    <source>
        <dbReference type="RuleBase" id="RU079119"/>
    </source>
</evidence>
<organism evidence="14 15">
    <name type="scientific">Rubroshorea leprosula</name>
    <dbReference type="NCBI Taxonomy" id="152421"/>
    <lineage>
        <taxon>Eukaryota</taxon>
        <taxon>Viridiplantae</taxon>
        <taxon>Streptophyta</taxon>
        <taxon>Embryophyta</taxon>
        <taxon>Tracheophyta</taxon>
        <taxon>Spermatophyta</taxon>
        <taxon>Magnoliopsida</taxon>
        <taxon>eudicotyledons</taxon>
        <taxon>Gunneridae</taxon>
        <taxon>Pentapetalae</taxon>
        <taxon>rosids</taxon>
        <taxon>malvids</taxon>
        <taxon>Malvales</taxon>
        <taxon>Dipterocarpaceae</taxon>
        <taxon>Rubroshorea</taxon>
    </lineage>
</organism>
<evidence type="ECO:0000313" key="14">
    <source>
        <dbReference type="EMBL" id="GKV25228.1"/>
    </source>
</evidence>
<feature type="transmembrane region" description="Helical" evidence="11">
    <location>
        <begin position="182"/>
        <end position="205"/>
    </location>
</feature>
<protein>
    <recommendedName>
        <fullName evidence="11">S-acyltransferase</fullName>
        <ecNumber evidence="11">2.3.1.225</ecNumber>
    </recommendedName>
    <alternativeName>
        <fullName evidence="11">Palmitoyltransferase</fullName>
    </alternativeName>
</protein>
<evidence type="ECO:0000256" key="1">
    <source>
        <dbReference type="ARBA" id="ARBA00004127"/>
    </source>
</evidence>
<feature type="region of interest" description="Disordered" evidence="12">
    <location>
        <begin position="92"/>
        <end position="116"/>
    </location>
</feature>
<keyword evidence="7" id="KW-0564">Palmitate</keyword>
<reference evidence="14 15" key="1">
    <citation type="journal article" date="2021" name="Commun. Biol.">
        <title>The genome of Shorea leprosula (Dipterocarpaceae) highlights the ecological relevance of drought in aseasonal tropical rainforests.</title>
        <authorList>
            <person name="Ng K.K.S."/>
            <person name="Kobayashi M.J."/>
            <person name="Fawcett J.A."/>
            <person name="Hatakeyama M."/>
            <person name="Paape T."/>
            <person name="Ng C.H."/>
            <person name="Ang C.C."/>
            <person name="Tnah L.H."/>
            <person name="Lee C.T."/>
            <person name="Nishiyama T."/>
            <person name="Sese J."/>
            <person name="O'Brien M.J."/>
            <person name="Copetti D."/>
            <person name="Mohd Noor M.I."/>
            <person name="Ong R.C."/>
            <person name="Putra M."/>
            <person name="Sireger I.Z."/>
            <person name="Indrioko S."/>
            <person name="Kosugi Y."/>
            <person name="Izuno A."/>
            <person name="Isagi Y."/>
            <person name="Lee S.L."/>
            <person name="Shimizu K.K."/>
        </authorList>
    </citation>
    <scope>NUCLEOTIDE SEQUENCE [LARGE SCALE GENOMIC DNA]</scope>
    <source>
        <strain evidence="14">214</strain>
    </source>
</reference>
<keyword evidence="3 11" id="KW-0808">Transferase</keyword>
<evidence type="ECO:0000256" key="4">
    <source>
        <dbReference type="ARBA" id="ARBA00022692"/>
    </source>
</evidence>
<gene>
    <name evidence="14" type="ORF">SLEP1_g34696</name>
</gene>
<keyword evidence="4 11" id="KW-0812">Transmembrane</keyword>
<comment type="catalytic activity">
    <reaction evidence="10 11">
        <text>L-cysteinyl-[protein] + hexadecanoyl-CoA = S-hexadecanoyl-L-cysteinyl-[protein] + CoA</text>
        <dbReference type="Rhea" id="RHEA:36683"/>
        <dbReference type="Rhea" id="RHEA-COMP:10131"/>
        <dbReference type="Rhea" id="RHEA-COMP:11032"/>
        <dbReference type="ChEBI" id="CHEBI:29950"/>
        <dbReference type="ChEBI" id="CHEBI:57287"/>
        <dbReference type="ChEBI" id="CHEBI:57379"/>
        <dbReference type="ChEBI" id="CHEBI:74151"/>
        <dbReference type="EC" id="2.3.1.225"/>
    </reaction>
</comment>
<accession>A0AAV5KKW1</accession>
<comment type="similarity">
    <text evidence="2 11">Belongs to the DHHC palmitoyltransferase family.</text>
</comment>
<evidence type="ECO:0000313" key="15">
    <source>
        <dbReference type="Proteomes" id="UP001054252"/>
    </source>
</evidence>
<evidence type="ECO:0000259" key="13">
    <source>
        <dbReference type="Pfam" id="PF01529"/>
    </source>
</evidence>
<dbReference type="EC" id="2.3.1.225" evidence="11"/>
<dbReference type="PROSITE" id="PS50216">
    <property type="entry name" value="DHHC"/>
    <property type="match status" value="1"/>
</dbReference>
<dbReference type="Proteomes" id="UP001054252">
    <property type="component" value="Unassembled WGS sequence"/>
</dbReference>
<evidence type="ECO:0000256" key="7">
    <source>
        <dbReference type="ARBA" id="ARBA00023139"/>
    </source>
</evidence>
<keyword evidence="8" id="KW-0449">Lipoprotein</keyword>
<evidence type="ECO:0000256" key="6">
    <source>
        <dbReference type="ARBA" id="ARBA00023136"/>
    </source>
</evidence>
<keyword evidence="15" id="KW-1185">Reference proteome</keyword>
<dbReference type="InterPro" id="IPR039859">
    <property type="entry name" value="PFA4/ZDH16/20/ERF2-like"/>
</dbReference>
<dbReference type="EMBL" id="BPVZ01000068">
    <property type="protein sequence ID" value="GKV25228.1"/>
    <property type="molecule type" value="Genomic_DNA"/>
</dbReference>
<comment type="caution">
    <text evidence="14">The sequence shown here is derived from an EMBL/GenBank/DDBJ whole genome shotgun (WGS) entry which is preliminary data.</text>
</comment>
<feature type="transmembrane region" description="Helical" evidence="11">
    <location>
        <begin position="30"/>
        <end position="50"/>
    </location>
</feature>
<evidence type="ECO:0000256" key="3">
    <source>
        <dbReference type="ARBA" id="ARBA00022679"/>
    </source>
</evidence>